<dbReference type="InterPro" id="IPR017441">
    <property type="entry name" value="Protein_kinase_ATP_BS"/>
</dbReference>
<dbReference type="AlphaFoldDB" id="A0AB32U0S1"/>
<evidence type="ECO:0000256" key="8">
    <source>
        <dbReference type="ARBA" id="ARBA00022840"/>
    </source>
</evidence>
<dbReference type="GeneID" id="558281"/>
<keyword evidence="3 9" id="KW-0723">Serine/threonine-protein kinase</keyword>
<comment type="function">
    <text evidence="9">Serine/threonine kinase that plays a role in the response to environmental stress. Appears to act upstream of the JUN N-terminal pathway.</text>
</comment>
<feature type="active site" description="Proton acceptor" evidence="10">
    <location>
        <position position="136"/>
    </location>
</feature>
<feature type="binding site" evidence="11 12">
    <location>
        <position position="45"/>
    </location>
    <ligand>
        <name>ATP</name>
        <dbReference type="ChEBI" id="CHEBI:30616"/>
    </ligand>
</feature>
<evidence type="ECO:0000256" key="6">
    <source>
        <dbReference type="ARBA" id="ARBA00022741"/>
    </source>
</evidence>
<dbReference type="PIRSF" id="PIRSF038172">
    <property type="entry name" value="MAPKKKK"/>
    <property type="match status" value="1"/>
</dbReference>
<dbReference type="InterPro" id="IPR021160">
    <property type="entry name" value="MAPKKKK"/>
</dbReference>
<feature type="binding site" evidence="11">
    <location>
        <begin position="22"/>
        <end position="30"/>
    </location>
    <ligand>
        <name>ATP</name>
        <dbReference type="ChEBI" id="CHEBI:30616"/>
    </ligand>
</feature>
<keyword evidence="7 9" id="KW-0418">Kinase</keyword>
<dbReference type="FunFam" id="1.10.510.10:FF:000031">
    <property type="entry name" value="Mitogen-activated protein kinase kinase kinase kinase"/>
    <property type="match status" value="1"/>
</dbReference>
<feature type="compositionally biased region" description="Polar residues" evidence="13">
    <location>
        <begin position="577"/>
        <end position="593"/>
    </location>
</feature>
<dbReference type="PANTHER" id="PTHR48012:SF17">
    <property type="entry name" value="MITOGEN-ACTIVATED PROTEIN KINASE KINASE KINASE KINASE 3"/>
    <property type="match status" value="1"/>
</dbReference>
<evidence type="ECO:0000256" key="11">
    <source>
        <dbReference type="PIRSR" id="PIRSR038172-2"/>
    </source>
</evidence>
<dbReference type="SMART" id="SM00220">
    <property type="entry name" value="S_TKc"/>
    <property type="match status" value="1"/>
</dbReference>
<comment type="cofactor">
    <cofactor evidence="1 9">
        <name>Mg(2+)</name>
        <dbReference type="ChEBI" id="CHEBI:18420"/>
    </cofactor>
</comment>
<dbReference type="Pfam" id="PF00069">
    <property type="entry name" value="Pkinase"/>
    <property type="match status" value="1"/>
</dbReference>
<dbReference type="CDD" id="cd06613">
    <property type="entry name" value="STKc_MAP4K3_like"/>
    <property type="match status" value="1"/>
</dbReference>
<evidence type="ECO:0000256" key="2">
    <source>
        <dbReference type="ARBA" id="ARBA00008874"/>
    </source>
</evidence>
<dbReference type="GO" id="GO:0008349">
    <property type="term" value="F:MAP kinase kinase kinase kinase activity"/>
    <property type="evidence" value="ECO:0007669"/>
    <property type="project" value="InterPro"/>
</dbReference>
<dbReference type="RefSeq" id="XP_068080465.1">
    <property type="nucleotide sequence ID" value="XM_068224364.2"/>
</dbReference>
<feature type="region of interest" description="Disordered" evidence="13">
    <location>
        <begin position="565"/>
        <end position="608"/>
    </location>
</feature>
<organism evidence="16 17">
    <name type="scientific">Danio rerio</name>
    <name type="common">Zebrafish</name>
    <name type="synonym">Brachydanio rerio</name>
    <dbReference type="NCBI Taxonomy" id="7955"/>
    <lineage>
        <taxon>Eukaryota</taxon>
        <taxon>Metazoa</taxon>
        <taxon>Chordata</taxon>
        <taxon>Craniata</taxon>
        <taxon>Vertebrata</taxon>
        <taxon>Euteleostomi</taxon>
        <taxon>Actinopterygii</taxon>
        <taxon>Neopterygii</taxon>
        <taxon>Teleostei</taxon>
        <taxon>Ostariophysi</taxon>
        <taxon>Cypriniformes</taxon>
        <taxon>Danionidae</taxon>
        <taxon>Danioninae</taxon>
        <taxon>Danio</taxon>
    </lineage>
</organism>
<keyword evidence="4" id="KW-0597">Phosphoprotein</keyword>
<evidence type="ECO:0000313" key="17">
    <source>
        <dbReference type="RefSeq" id="XP_068080465.1"/>
    </source>
</evidence>
<keyword evidence="6 9" id="KW-0547">Nucleotide-binding</keyword>
<feature type="domain" description="CNH" evidence="15">
    <location>
        <begin position="634"/>
        <end position="944"/>
    </location>
</feature>
<feature type="compositionally biased region" description="Acidic residues" evidence="13">
    <location>
        <begin position="439"/>
        <end position="454"/>
    </location>
</feature>
<sequence length="971" mass="109458">MNSSFDLSRRNPQEDFELIQRIGSGTYGDVYKARNVTTGELAAIKVIKLEPGEDFAVVQQEIIMMKDCKHSNIVAYFGSYLRRDKLWISMEYCGGGSLQDIYHVTGPLTESQIAYVTRETLQGLYYLHNKGKMHRDIKGANILLTDNGYVKLADFGVSAQITATLAKRKSFIGTPYWMAPEVAAVERKGGYNHLCDIWAVGITAIELAELQPPMFDLHPMRALFLMTKSNFQPPKLKDKVKWTNNFHNFVKLALTKNPKKRPPADKLLQHPLVSQPLSRILAIELLDKANNPDHSSYTDLDDDDPEPEFKYRGLFLPVSPLSRRVLRFAARRKPPVSVPHRIRSTSRTSREGKTLSEINFGQVKFDPPLTTETKPHHEQLDTDDFLDCAEEIYYTARSNLDLQMDYEQGSPKGSILGGNKSLLKSVEEELQQRGHEAHLEDDDEGEDDGDDHDDELQHTKSSTMRPKVPPPLPPKPKPSPGPHQSPSADPDRNNQGTIKRCPEPESPARSSTSVPPRPPPPRLPAYKLSSLGNETHQEEHGLWGAQGDAGICSQFDQRLQVSFDDEENHDEEENSNGISPSEHSASTERQSTMPPAVPVPKDKKDFPKPISNGLPPTPKVHMGACFSKVFNGCPLKIHCATSWINPDTRDQYLIFGAEEGIYTLNLNELHETSMEQLVPRRCTWLYVLSNSLLSISGKACHLYSHSLSGLFEHARQMQKLPVSIPTHKLPDKMIPRKFSVSNKIPETKGCQKCCVVRNPYTGHKYLCGAFQSSIALFEWVETMQKFMLVKSIDFPLPCPLEVFEMLVVPEHQYPLICIAVSKGTELNQVVRFETLNPNSTSNWFDSDTPQSCVIHVTQLERDTILVCLDRCIKIVNLQGRLKSSRKLSAELTFNFQIESIVCLQDSVLAFWRHGMQGRSFKSNEITQEISDNSRIFRLLGSDRVVVLESRPTDNPTAHSNLYILAGHENSY</sequence>
<comment type="similarity">
    <text evidence="2 9">Belongs to the protein kinase superfamily. STE Ser/Thr protein kinase family. STE20 subfamily.</text>
</comment>
<keyword evidence="5 9" id="KW-0808">Transferase</keyword>
<gene>
    <name evidence="17 18" type="primary">map4k3a</name>
</gene>
<protein>
    <recommendedName>
        <fullName evidence="9">Mitogen-activated protein kinase kinase kinase kinase</fullName>
        <ecNumber evidence="9">2.7.11.1</ecNumber>
    </recommendedName>
</protein>
<feature type="compositionally biased region" description="Basic and acidic residues" evidence="13">
    <location>
        <begin position="428"/>
        <end position="438"/>
    </location>
</feature>
<dbReference type="SMART" id="SM00036">
    <property type="entry name" value="CNH"/>
    <property type="match status" value="1"/>
</dbReference>
<dbReference type="SUPFAM" id="SSF56112">
    <property type="entry name" value="Protein kinase-like (PK-like)"/>
    <property type="match status" value="1"/>
</dbReference>
<evidence type="ECO:0000313" key="16">
    <source>
        <dbReference type="Proteomes" id="UP000000437"/>
    </source>
</evidence>
<feature type="compositionally biased region" description="Acidic residues" evidence="13">
    <location>
        <begin position="565"/>
        <end position="574"/>
    </location>
</feature>
<dbReference type="Gene3D" id="1.10.510.10">
    <property type="entry name" value="Transferase(Phosphotransferase) domain 1"/>
    <property type="match status" value="1"/>
</dbReference>
<evidence type="ECO:0000259" key="15">
    <source>
        <dbReference type="PROSITE" id="PS50219"/>
    </source>
</evidence>
<dbReference type="InterPro" id="IPR050629">
    <property type="entry name" value="STE20/SPS1-PAK"/>
</dbReference>
<dbReference type="EC" id="2.7.11.1" evidence="9"/>
<comment type="catalytic activity">
    <reaction evidence="9">
        <text>L-seryl-[protein] + ATP = O-phospho-L-seryl-[protein] + ADP + H(+)</text>
        <dbReference type="Rhea" id="RHEA:17989"/>
        <dbReference type="Rhea" id="RHEA-COMP:9863"/>
        <dbReference type="Rhea" id="RHEA-COMP:11604"/>
        <dbReference type="ChEBI" id="CHEBI:15378"/>
        <dbReference type="ChEBI" id="CHEBI:29999"/>
        <dbReference type="ChEBI" id="CHEBI:30616"/>
        <dbReference type="ChEBI" id="CHEBI:83421"/>
        <dbReference type="ChEBI" id="CHEBI:456216"/>
        <dbReference type="EC" id="2.7.11.1"/>
    </reaction>
</comment>
<evidence type="ECO:0000256" key="7">
    <source>
        <dbReference type="ARBA" id="ARBA00022777"/>
    </source>
</evidence>
<keyword evidence="8 9" id="KW-0067">ATP-binding</keyword>
<name>A0AB32U0S1_DANRE</name>
<reference evidence="17" key="1">
    <citation type="submission" date="2025-08" db="UniProtKB">
        <authorList>
            <consortium name="RefSeq"/>
        </authorList>
    </citation>
    <scope>IDENTIFICATION</scope>
    <source>
        <strain evidence="17">Tuebingen</strain>
        <tissue evidence="17">Fibroblasts and whole tissue</tissue>
    </source>
</reference>
<dbReference type="PROSITE" id="PS50011">
    <property type="entry name" value="PROTEIN_KINASE_DOM"/>
    <property type="match status" value="1"/>
</dbReference>
<comment type="catalytic activity">
    <reaction evidence="9">
        <text>L-threonyl-[protein] + ATP = O-phospho-L-threonyl-[protein] + ADP + H(+)</text>
        <dbReference type="Rhea" id="RHEA:46608"/>
        <dbReference type="Rhea" id="RHEA-COMP:11060"/>
        <dbReference type="Rhea" id="RHEA-COMP:11605"/>
        <dbReference type="ChEBI" id="CHEBI:15378"/>
        <dbReference type="ChEBI" id="CHEBI:30013"/>
        <dbReference type="ChEBI" id="CHEBI:30616"/>
        <dbReference type="ChEBI" id="CHEBI:61977"/>
        <dbReference type="ChEBI" id="CHEBI:456216"/>
        <dbReference type="EC" id="2.7.11.1"/>
    </reaction>
</comment>
<evidence type="ECO:0000256" key="5">
    <source>
        <dbReference type="ARBA" id="ARBA00022679"/>
    </source>
</evidence>
<dbReference type="PROSITE" id="PS00107">
    <property type="entry name" value="PROTEIN_KINASE_ATP"/>
    <property type="match status" value="1"/>
</dbReference>
<evidence type="ECO:0000256" key="10">
    <source>
        <dbReference type="PIRSR" id="PIRSR038172-1"/>
    </source>
</evidence>
<dbReference type="InterPro" id="IPR000719">
    <property type="entry name" value="Prot_kinase_dom"/>
</dbReference>
<evidence type="ECO:0000256" key="4">
    <source>
        <dbReference type="ARBA" id="ARBA00022553"/>
    </source>
</evidence>
<accession>A0AB32U0S1</accession>
<evidence type="ECO:0000256" key="12">
    <source>
        <dbReference type="PROSITE-ProRule" id="PRU10141"/>
    </source>
</evidence>
<dbReference type="InterPro" id="IPR001180">
    <property type="entry name" value="CNH_dom"/>
</dbReference>
<keyword evidence="16" id="KW-1185">Reference proteome</keyword>
<dbReference type="Proteomes" id="UP000000437">
    <property type="component" value="Chromosome 11"/>
</dbReference>
<evidence type="ECO:0000256" key="3">
    <source>
        <dbReference type="ARBA" id="ARBA00022527"/>
    </source>
</evidence>
<dbReference type="InterPro" id="IPR011009">
    <property type="entry name" value="Kinase-like_dom_sf"/>
</dbReference>
<feature type="region of interest" description="Disordered" evidence="13">
    <location>
        <begin position="428"/>
        <end position="528"/>
    </location>
</feature>
<evidence type="ECO:0000256" key="13">
    <source>
        <dbReference type="SAM" id="MobiDB-lite"/>
    </source>
</evidence>
<proteinExistence type="inferred from homology"/>
<evidence type="ECO:0000259" key="14">
    <source>
        <dbReference type="PROSITE" id="PS50011"/>
    </source>
</evidence>
<feature type="domain" description="Protein kinase" evidence="14">
    <location>
        <begin position="16"/>
        <end position="273"/>
    </location>
</feature>
<dbReference type="CTD" id="558281"/>
<evidence type="ECO:0000256" key="1">
    <source>
        <dbReference type="ARBA" id="ARBA00001946"/>
    </source>
</evidence>
<dbReference type="AGR" id="ZFIN:ZDB-GENE-130329-1"/>
<dbReference type="Pfam" id="PF00780">
    <property type="entry name" value="CNH"/>
    <property type="match status" value="1"/>
</dbReference>
<evidence type="ECO:0000313" key="18">
    <source>
        <dbReference type="ZFIN" id="ZDB-GENE-130329-1"/>
    </source>
</evidence>
<dbReference type="PANTHER" id="PTHR48012">
    <property type="entry name" value="STERILE20-LIKE KINASE, ISOFORM B-RELATED"/>
    <property type="match status" value="1"/>
</dbReference>
<feature type="compositionally biased region" description="Pro residues" evidence="13">
    <location>
        <begin position="467"/>
        <end position="483"/>
    </location>
</feature>
<dbReference type="ZFIN" id="ZDB-GENE-130329-1">
    <property type="gene designation" value="map4k3a"/>
</dbReference>
<dbReference type="GO" id="GO:0005524">
    <property type="term" value="F:ATP binding"/>
    <property type="evidence" value="ECO:0007669"/>
    <property type="project" value="UniProtKB-UniRule"/>
</dbReference>
<dbReference type="PROSITE" id="PS50219">
    <property type="entry name" value="CNH"/>
    <property type="match status" value="1"/>
</dbReference>
<evidence type="ECO:0000256" key="9">
    <source>
        <dbReference type="PIRNR" id="PIRNR038172"/>
    </source>
</evidence>